<dbReference type="InterPro" id="IPR053175">
    <property type="entry name" value="DHMBA_Reg_Transcription_Factor"/>
</dbReference>
<evidence type="ECO:0008006" key="3">
    <source>
        <dbReference type="Google" id="ProtNLM"/>
    </source>
</evidence>
<dbReference type="PANTHER" id="PTHR38791:SF1">
    <property type="entry name" value="TRANSCRIPTION FACTOR, PUTATIVE-RELATED"/>
    <property type="match status" value="1"/>
</dbReference>
<evidence type="ECO:0000313" key="1">
    <source>
        <dbReference type="EMBL" id="OAG24885.1"/>
    </source>
</evidence>
<dbReference type="STRING" id="5599.A0A177DYT0"/>
<dbReference type="EMBL" id="KV441470">
    <property type="protein sequence ID" value="OAG24885.1"/>
    <property type="molecule type" value="Genomic_DNA"/>
</dbReference>
<dbReference type="PANTHER" id="PTHR38791">
    <property type="entry name" value="ZN(II)2CYS6 TRANSCRIPTION FACTOR (EUROFUNG)-RELATED-RELATED"/>
    <property type="match status" value="1"/>
</dbReference>
<accession>A0A177DYT0</accession>
<sequence>MVQQMAAQLMSGPQNHLDHIARNLFLSLYVDRYSRGFESLGSLLASAPMTSHLWASVDAVSLAFMVLQSNRLDLHRYATRRYVNAIQSLRAELSSSKLSAKHTVSNTILQSVLLLDLYEKMDVHRSIERSSQSDSWLSHVSGALHMVQIRPTDEFSDPTTVQLAMRTALALTISCGAAGLHVPEALSALQRDLDHYIQSPKWTFINVLSAIINLRADICTSRLHADDLLQRAQELDIRLRLGEYNIPHSWRPRRISAGNVLTLNGHYDLYPCHYATQVFNAFRIMRLDLNRIIHDLNVTSSASQVILEITHDICASVPQFLPTSMKGESTLPLSPLQILQCNGALTPLYAAAQMTSEPRIRAWILQTLGRMGDNGVKMATDVTHVLLSAPETDYWRVFTMIGSCGTTA</sequence>
<organism evidence="1 2">
    <name type="scientific">Alternaria alternata</name>
    <name type="common">Alternaria rot fungus</name>
    <name type="synonym">Torula alternata</name>
    <dbReference type="NCBI Taxonomy" id="5599"/>
    <lineage>
        <taxon>Eukaryota</taxon>
        <taxon>Fungi</taxon>
        <taxon>Dikarya</taxon>
        <taxon>Ascomycota</taxon>
        <taxon>Pezizomycotina</taxon>
        <taxon>Dothideomycetes</taxon>
        <taxon>Pleosporomycetidae</taxon>
        <taxon>Pleosporales</taxon>
        <taxon>Pleosporineae</taxon>
        <taxon>Pleosporaceae</taxon>
        <taxon>Alternaria</taxon>
        <taxon>Alternaria sect. Alternaria</taxon>
        <taxon>Alternaria alternata complex</taxon>
    </lineage>
</organism>
<proteinExistence type="predicted"/>
<dbReference type="Proteomes" id="UP000077248">
    <property type="component" value="Unassembled WGS sequence"/>
</dbReference>
<dbReference type="KEGG" id="aalt:CC77DRAFT_1090522"/>
<dbReference type="RefSeq" id="XP_018390306.1">
    <property type="nucleotide sequence ID" value="XM_018529520.1"/>
</dbReference>
<dbReference type="AlphaFoldDB" id="A0A177DYT0"/>
<dbReference type="GeneID" id="29115114"/>
<keyword evidence="2" id="KW-1185">Reference proteome</keyword>
<evidence type="ECO:0000313" key="2">
    <source>
        <dbReference type="Proteomes" id="UP000077248"/>
    </source>
</evidence>
<dbReference type="VEuPathDB" id="FungiDB:CC77DRAFT_1090522"/>
<gene>
    <name evidence="1" type="ORF">CC77DRAFT_1090522</name>
</gene>
<name>A0A177DYT0_ALTAL</name>
<protein>
    <recommendedName>
        <fullName evidence="3">C6 transcription factor</fullName>
    </recommendedName>
</protein>
<reference evidence="1 2" key="1">
    <citation type="submission" date="2016-05" db="EMBL/GenBank/DDBJ databases">
        <title>Comparative analysis of secretome profiles of manganese(II)-oxidizing ascomycete fungi.</title>
        <authorList>
            <consortium name="DOE Joint Genome Institute"/>
            <person name="Zeiner C.A."/>
            <person name="Purvine S.O."/>
            <person name="Zink E.M."/>
            <person name="Wu S."/>
            <person name="Pasa-Tolic L."/>
            <person name="Chaput D.L."/>
            <person name="Haridas S."/>
            <person name="Grigoriev I.V."/>
            <person name="Santelli C.M."/>
            <person name="Hansel C.M."/>
        </authorList>
    </citation>
    <scope>NUCLEOTIDE SEQUENCE [LARGE SCALE GENOMIC DNA]</scope>
    <source>
        <strain evidence="1 2">SRC1lrK2f</strain>
    </source>
</reference>
<dbReference type="OMA" id="ARGYNDM"/>